<dbReference type="EMBL" id="CADEHS020000578">
    <property type="protein sequence ID" value="CAG9955292.1"/>
    <property type="molecule type" value="Genomic_DNA"/>
</dbReference>
<protein>
    <submittedName>
        <fullName evidence="1">Uncharacterized protein</fullName>
    </submittedName>
</protein>
<comment type="caution">
    <text evidence="1">The sequence shown here is derived from an EMBL/GenBank/DDBJ whole genome shotgun (WGS) entry which is preliminary data.</text>
</comment>
<name>A0ACA9UPA8_BIOOC</name>
<proteinExistence type="predicted"/>
<organism evidence="1 2">
    <name type="scientific">Clonostachys rosea f. rosea IK726</name>
    <dbReference type="NCBI Taxonomy" id="1349383"/>
    <lineage>
        <taxon>Eukaryota</taxon>
        <taxon>Fungi</taxon>
        <taxon>Dikarya</taxon>
        <taxon>Ascomycota</taxon>
        <taxon>Pezizomycotina</taxon>
        <taxon>Sordariomycetes</taxon>
        <taxon>Hypocreomycetidae</taxon>
        <taxon>Hypocreales</taxon>
        <taxon>Bionectriaceae</taxon>
        <taxon>Clonostachys</taxon>
    </lineage>
</organism>
<reference evidence="1" key="1">
    <citation type="submission" date="2020-04" db="EMBL/GenBank/DDBJ databases">
        <authorList>
            <person name="Broberg M."/>
        </authorList>
    </citation>
    <scope>NUCLEOTIDE SEQUENCE</scope>
</reference>
<accession>A0ACA9UPA8</accession>
<keyword evidence="2" id="KW-1185">Reference proteome</keyword>
<reference evidence="1" key="2">
    <citation type="submission" date="2021-10" db="EMBL/GenBank/DDBJ databases">
        <authorList>
            <person name="Piombo E."/>
        </authorList>
    </citation>
    <scope>NUCLEOTIDE SEQUENCE</scope>
</reference>
<dbReference type="Proteomes" id="UP000836387">
    <property type="component" value="Unassembled WGS sequence"/>
</dbReference>
<sequence>MFDAKSKLGASFFFKRGRGDRASGSRFFTTISSQLCHNRPRFAQSVAKAISEDRNIVTANYTDQLEKLILEPTKALARDPNNCASILIVVDALDECEEDTHVQIMIQSLGQIRKLKECGVDLRLFITSDVIQQDITIYLKDELAQIRNRHNKIISQFGQPIEEDWPGDECIKSLAKMATPLFIFAATVCRLLDCDNPREEIDRIVSQGQKPHDQTLDGAYEAALGRILKGKENSSAECKIVGYFRVVVGSIVLREEPLSVPALAQLLGTSPETVFNMVTSVSSVLNVPRDEKTPVKTFHLSFREFLINKQRNKSPKLQIDEDETHRDLANKCLKLLLKSGILKKDICELGTLDTKNQDVTQNTIDDKLPPQVQYACRYWVHHTKKGNVKLHNKHPAYELSETIGLIRELLALVDLNGGKKVSEFLHDANRFLLHSFTAINQTPLQLYASALLFAPTNSIVRKFFEDDISWVIHKPTVEKDWSPCLQTIDRQSWGGSVSVSGNGKLIVLGNYYGGVKVWDASTGVLQKTLESEGVVASVAFFFGSELIAARSRDGTIKIWNTETGRLQRTLQGNSDNKFSVSRAFSLASSNFGLIASVSYNGIFEIWDAPTGALRKSWKGYEKPATFCVSFRGDGRLVASGSDDDLTIKVWDAATGELEHTLMGHKSWIQSVAFSRDGSLLASASTDRSIRIWDATTWKLQDTLFHADCPSSVAFSHDCKILASGSYDNTIQIWNLVKGTLHHTLAGHSDIVTSIAFPENNNLLVSASCDETIKIWDITEVNPQSAFESHTKSIKSGHNDIISSMVLSADSKLIASASYDKTIKVWDAENGSLKYTLEGHERPVTTVALSADNNLIASISLDYETVKVWDTANRSVRYTTEYYNGKIHSVTFLAEDKLIAIGLSNGTLVILDAANGSFKYRFKSRRGTLAAFSADSKLIATTSIYFAIEIRDAANGLIKFTLKRRFDLINSVAFSADNKLIASASDNKTVKVWDIKEGKVKKTIYIGEDYKHLSFSNTNLLMLQEPGHIMMNLMLQKTGHIAININTIPENGEAQVVVQNSMIMEPGANDLPEIKPTSQHTVVLRPHGCTLSLEAKWVMWNGQKVVWLPPDCRPTPNKAKSYTILPSGEMIAIGSSSGRLWLMGGFEARRAQC</sequence>
<gene>
    <name evidence="1" type="ORF">CRV2_00011911</name>
</gene>
<evidence type="ECO:0000313" key="2">
    <source>
        <dbReference type="Proteomes" id="UP000836387"/>
    </source>
</evidence>
<evidence type="ECO:0000313" key="1">
    <source>
        <dbReference type="EMBL" id="CAG9955292.1"/>
    </source>
</evidence>